<protein>
    <recommendedName>
        <fullName evidence="3">GH16 domain-containing protein</fullName>
    </recommendedName>
</protein>
<feature type="domain" description="GH16" evidence="3">
    <location>
        <begin position="50"/>
        <end position="258"/>
    </location>
</feature>
<evidence type="ECO:0000256" key="1">
    <source>
        <dbReference type="ARBA" id="ARBA00006865"/>
    </source>
</evidence>
<dbReference type="InterPro" id="IPR000757">
    <property type="entry name" value="Beta-glucanase-like"/>
</dbReference>
<dbReference type="Gene3D" id="2.60.120.200">
    <property type="match status" value="1"/>
</dbReference>
<comment type="similarity">
    <text evidence="1">Belongs to the glycosyl hydrolase 16 family.</text>
</comment>
<dbReference type="RefSeq" id="WP_003800878.1">
    <property type="nucleotide sequence ID" value="NZ_BAEG01000039.1"/>
</dbReference>
<dbReference type="Proteomes" id="UP000003828">
    <property type="component" value="Unassembled WGS sequence"/>
</dbReference>
<dbReference type="InterPro" id="IPR050546">
    <property type="entry name" value="Glycosyl_Hydrlase_16"/>
</dbReference>
<evidence type="ECO:0000313" key="5">
    <source>
        <dbReference type="Proteomes" id="UP000003828"/>
    </source>
</evidence>
<keyword evidence="2" id="KW-0732">Signal</keyword>
<dbReference type="EMBL" id="BAEG01000039">
    <property type="protein sequence ID" value="GAB13545.1"/>
    <property type="molecule type" value="Genomic_DNA"/>
</dbReference>
<dbReference type="PROSITE" id="PS51762">
    <property type="entry name" value="GH16_2"/>
    <property type="match status" value="1"/>
</dbReference>
<evidence type="ECO:0000259" key="3">
    <source>
        <dbReference type="PROSITE" id="PS51762"/>
    </source>
</evidence>
<dbReference type="CDD" id="cd00413">
    <property type="entry name" value="Glyco_hydrolase_16"/>
    <property type="match status" value="1"/>
</dbReference>
<dbReference type="GO" id="GO:0005975">
    <property type="term" value="P:carbohydrate metabolic process"/>
    <property type="evidence" value="ECO:0007669"/>
    <property type="project" value="InterPro"/>
</dbReference>
<dbReference type="STRING" id="1077972.ARGLB_039_01330"/>
<keyword evidence="5" id="KW-1185">Reference proteome</keyword>
<name>H0QL44_ARTG1</name>
<feature type="signal peptide" evidence="2">
    <location>
        <begin position="1"/>
        <end position="21"/>
    </location>
</feature>
<dbReference type="SUPFAM" id="SSF49899">
    <property type="entry name" value="Concanavalin A-like lectins/glucanases"/>
    <property type="match status" value="1"/>
</dbReference>
<comment type="caution">
    <text evidence="4">The sequence shown here is derived from an EMBL/GenBank/DDBJ whole genome shotgun (WGS) entry which is preliminary data.</text>
</comment>
<evidence type="ECO:0000256" key="2">
    <source>
        <dbReference type="SAM" id="SignalP"/>
    </source>
</evidence>
<proteinExistence type="inferred from homology"/>
<dbReference type="PANTHER" id="PTHR10963">
    <property type="entry name" value="GLYCOSYL HYDROLASE-RELATED"/>
    <property type="match status" value="1"/>
</dbReference>
<dbReference type="PANTHER" id="PTHR10963:SF55">
    <property type="entry name" value="GLYCOSIDE HYDROLASE FAMILY 16 PROTEIN"/>
    <property type="match status" value="1"/>
</dbReference>
<feature type="chain" id="PRO_5003537664" description="GH16 domain-containing protein" evidence="2">
    <location>
        <begin position="22"/>
        <end position="258"/>
    </location>
</feature>
<sequence>MLWRRRLATAIIAAVSLNVAAVNLNGDYSVGTMDGAVAATVAPNVQAAVLRNWGLVVAGDEFNYLGAPNPLKWKVYDSVGHDGNGIRSPKAVKIMYGAAFITGDANGTTGGMSARFAQQKYGRWETRMRTTVRDVEYHPVVLLWPNDNNSPNCAEIDYAEALGNVNVIKFSLHYACTRSNFQTRAAKAIDLTQWHNYALEWTRTGITGYIDGVPWFIDTNPAHLPTVGMHQTLQLDWFPDGTVTTQTQMIVDWVRVYR</sequence>
<reference evidence="4 5" key="1">
    <citation type="submission" date="2011-12" db="EMBL/GenBank/DDBJ databases">
        <title>Whole genome shotgun sequence of Arthrobacter globiformis NBRC 12137.</title>
        <authorList>
            <person name="Miyazawa S."/>
            <person name="Hosoyama A."/>
            <person name="Tsuchikane K."/>
            <person name="Katsumata H."/>
            <person name="Yamazaki S."/>
            <person name="Fujita N."/>
        </authorList>
    </citation>
    <scope>NUCLEOTIDE SEQUENCE [LARGE SCALE GENOMIC DNA]</scope>
    <source>
        <strain evidence="4 5">NBRC 12137</strain>
    </source>
</reference>
<evidence type="ECO:0000313" key="4">
    <source>
        <dbReference type="EMBL" id="GAB13545.1"/>
    </source>
</evidence>
<accession>H0QL44</accession>
<dbReference type="AlphaFoldDB" id="H0QL44"/>
<dbReference type="InterPro" id="IPR013320">
    <property type="entry name" value="ConA-like_dom_sf"/>
</dbReference>
<gene>
    <name evidence="4" type="ORF">ARGLB_039_01330</name>
</gene>
<dbReference type="eggNOG" id="COG2273">
    <property type="taxonomic scope" value="Bacteria"/>
</dbReference>
<organism evidence="4 5">
    <name type="scientific">Arthrobacter globiformis (strain ATCC 8010 / DSM 20124 / JCM 1332 / NBRC 12137 / NCIMB 8907 / NRRL B-2979 / 168)</name>
    <dbReference type="NCBI Taxonomy" id="1077972"/>
    <lineage>
        <taxon>Bacteria</taxon>
        <taxon>Bacillati</taxon>
        <taxon>Actinomycetota</taxon>
        <taxon>Actinomycetes</taxon>
        <taxon>Micrococcales</taxon>
        <taxon>Micrococcaceae</taxon>
        <taxon>Arthrobacter</taxon>
    </lineage>
</organism>
<dbReference type="Pfam" id="PF00722">
    <property type="entry name" value="Glyco_hydro_16"/>
    <property type="match status" value="1"/>
</dbReference>
<dbReference type="GO" id="GO:0004553">
    <property type="term" value="F:hydrolase activity, hydrolyzing O-glycosyl compounds"/>
    <property type="evidence" value="ECO:0007669"/>
    <property type="project" value="InterPro"/>
</dbReference>